<dbReference type="VEuPathDB" id="FungiDB:BO70DRAFT_47652"/>
<keyword evidence="2" id="KW-1185">Reference proteome</keyword>
<dbReference type="RefSeq" id="XP_025398974.1">
    <property type="nucleotide sequence ID" value="XM_025548479.1"/>
</dbReference>
<gene>
    <name evidence="1" type="ORF">BO70DRAFT_47652</name>
</gene>
<name>A0A317W524_9EURO</name>
<organism evidence="1 2">
    <name type="scientific">Aspergillus heteromorphus CBS 117.55</name>
    <dbReference type="NCBI Taxonomy" id="1448321"/>
    <lineage>
        <taxon>Eukaryota</taxon>
        <taxon>Fungi</taxon>
        <taxon>Dikarya</taxon>
        <taxon>Ascomycota</taxon>
        <taxon>Pezizomycotina</taxon>
        <taxon>Eurotiomycetes</taxon>
        <taxon>Eurotiomycetidae</taxon>
        <taxon>Eurotiales</taxon>
        <taxon>Aspergillaceae</taxon>
        <taxon>Aspergillus</taxon>
        <taxon>Aspergillus subgen. Circumdati</taxon>
    </lineage>
</organism>
<dbReference type="AlphaFoldDB" id="A0A317W524"/>
<dbReference type="OrthoDB" id="4499271at2759"/>
<proteinExistence type="predicted"/>
<dbReference type="EMBL" id="MSFL01000014">
    <property type="protein sequence ID" value="PWY80671.1"/>
    <property type="molecule type" value="Genomic_DNA"/>
</dbReference>
<dbReference type="GeneID" id="37070716"/>
<evidence type="ECO:0000313" key="1">
    <source>
        <dbReference type="EMBL" id="PWY80671.1"/>
    </source>
</evidence>
<dbReference type="Proteomes" id="UP000247233">
    <property type="component" value="Unassembled WGS sequence"/>
</dbReference>
<sequence>MSEFKYTGEEVTVELVFNVARLLEANGIPCILINDCMHDIFGFDVAVTDIEFVIPDDLMDKAVDVLRAADFADDPIVPQGELKCRPFRALCERARGRDITRFEPIHWFHLAGEDAPDEFHPELCLHQKSDYFWNLPDLVLGPVNENDPHFMLATDRRLPGMMYYGRLNVDIPPIKVPRPARYVEAMMLLCARDAHTRDRGAQWALEIQLLRDLYFDRGCLDELLRMECFYPQFQVWWENLCEDDTMPANEEGYVTALRWMEEGYLPDTLFPWLCEEEDPFPGYNSPRAVITELA</sequence>
<protein>
    <submittedName>
        <fullName evidence="1">Uncharacterized protein</fullName>
    </submittedName>
</protein>
<reference evidence="1 2" key="1">
    <citation type="submission" date="2016-12" db="EMBL/GenBank/DDBJ databases">
        <title>The genomes of Aspergillus section Nigri reveals drivers in fungal speciation.</title>
        <authorList>
            <consortium name="DOE Joint Genome Institute"/>
            <person name="Vesth T.C."/>
            <person name="Nybo J."/>
            <person name="Theobald S."/>
            <person name="Brandl J."/>
            <person name="Frisvad J.C."/>
            <person name="Nielsen K.F."/>
            <person name="Lyhne E.K."/>
            <person name="Kogle M.E."/>
            <person name="Kuo A."/>
            <person name="Riley R."/>
            <person name="Clum A."/>
            <person name="Nolan M."/>
            <person name="Lipzen A."/>
            <person name="Salamov A."/>
            <person name="Henrissat B."/>
            <person name="Wiebenga A."/>
            <person name="De Vries R.P."/>
            <person name="Grigoriev I.V."/>
            <person name="Mortensen U.H."/>
            <person name="Andersen M.R."/>
            <person name="Baker S.E."/>
        </authorList>
    </citation>
    <scope>NUCLEOTIDE SEQUENCE [LARGE SCALE GENOMIC DNA]</scope>
    <source>
        <strain evidence="1 2">CBS 117.55</strain>
    </source>
</reference>
<accession>A0A317W524</accession>
<comment type="caution">
    <text evidence="1">The sequence shown here is derived from an EMBL/GenBank/DDBJ whole genome shotgun (WGS) entry which is preliminary data.</text>
</comment>
<evidence type="ECO:0000313" key="2">
    <source>
        <dbReference type="Proteomes" id="UP000247233"/>
    </source>
</evidence>